<evidence type="ECO:0000259" key="8">
    <source>
        <dbReference type="PROSITE" id="PS50263"/>
    </source>
</evidence>
<keyword evidence="2" id="KW-1003">Cell membrane</keyword>
<dbReference type="AlphaFoldDB" id="X1LH43"/>
<gene>
    <name evidence="9" type="ORF">S03H2_71401</name>
</gene>
<keyword evidence="6" id="KW-0472">Membrane</keyword>
<dbReference type="InterPro" id="IPR004563">
    <property type="entry name" value="Apolipo_AcylTrfase"/>
</dbReference>
<dbReference type="GO" id="GO:0005886">
    <property type="term" value="C:plasma membrane"/>
    <property type="evidence" value="ECO:0007669"/>
    <property type="project" value="UniProtKB-SubCell"/>
</dbReference>
<organism evidence="9">
    <name type="scientific">marine sediment metagenome</name>
    <dbReference type="NCBI Taxonomy" id="412755"/>
    <lineage>
        <taxon>unclassified sequences</taxon>
        <taxon>metagenomes</taxon>
        <taxon>ecological metagenomes</taxon>
    </lineage>
</organism>
<dbReference type="PROSITE" id="PS50263">
    <property type="entry name" value="CN_HYDROLASE"/>
    <property type="match status" value="1"/>
</dbReference>
<dbReference type="Gene3D" id="3.60.110.10">
    <property type="entry name" value="Carbon-nitrogen hydrolase"/>
    <property type="match status" value="1"/>
</dbReference>
<protein>
    <recommendedName>
        <fullName evidence="8">CN hydrolase domain-containing protein</fullName>
    </recommendedName>
</protein>
<evidence type="ECO:0000256" key="4">
    <source>
        <dbReference type="ARBA" id="ARBA00022692"/>
    </source>
</evidence>
<dbReference type="EMBL" id="BARU01047771">
    <property type="protein sequence ID" value="GAI01695.1"/>
    <property type="molecule type" value="Genomic_DNA"/>
</dbReference>
<evidence type="ECO:0000256" key="5">
    <source>
        <dbReference type="ARBA" id="ARBA00022989"/>
    </source>
</evidence>
<keyword evidence="4" id="KW-0812">Transmembrane</keyword>
<feature type="domain" description="CN hydrolase" evidence="8">
    <location>
        <begin position="1"/>
        <end position="95"/>
    </location>
</feature>
<evidence type="ECO:0000256" key="6">
    <source>
        <dbReference type="ARBA" id="ARBA00023136"/>
    </source>
</evidence>
<dbReference type="Pfam" id="PF00795">
    <property type="entry name" value="CN_hydrolase"/>
    <property type="match status" value="1"/>
</dbReference>
<dbReference type="PANTHER" id="PTHR38686">
    <property type="entry name" value="APOLIPOPROTEIN N-ACYLTRANSFERASE"/>
    <property type="match status" value="1"/>
</dbReference>
<dbReference type="GO" id="GO:0016410">
    <property type="term" value="F:N-acyltransferase activity"/>
    <property type="evidence" value="ECO:0007669"/>
    <property type="project" value="InterPro"/>
</dbReference>
<comment type="caution">
    <text evidence="9">The sequence shown here is derived from an EMBL/GenBank/DDBJ whole genome shotgun (WGS) entry which is preliminary data.</text>
</comment>
<dbReference type="InterPro" id="IPR036526">
    <property type="entry name" value="C-N_Hydrolase_sf"/>
</dbReference>
<sequence>EEYKMQGEKEEGKEENVELSSSYRWVKELISEIRTNLLTGVHSEDKDGNFHNSVILLDKKGRLIDIYNKIHPVPFGEFVPARKFLGNIGPLRILK</sequence>
<proteinExistence type="predicted"/>
<keyword evidence="5" id="KW-1133">Transmembrane helix</keyword>
<dbReference type="SUPFAM" id="SSF56317">
    <property type="entry name" value="Carbon-nitrogen hydrolase"/>
    <property type="match status" value="1"/>
</dbReference>
<comment type="subcellular location">
    <subcellularLocation>
        <location evidence="1">Cell membrane</location>
        <topology evidence="1">Multi-pass membrane protein</topology>
    </subcellularLocation>
</comment>
<evidence type="ECO:0000256" key="7">
    <source>
        <dbReference type="ARBA" id="ARBA00023315"/>
    </source>
</evidence>
<keyword evidence="7" id="KW-0012">Acyltransferase</keyword>
<keyword evidence="3" id="KW-0808">Transferase</keyword>
<dbReference type="GO" id="GO:0042158">
    <property type="term" value="P:lipoprotein biosynthetic process"/>
    <property type="evidence" value="ECO:0007669"/>
    <property type="project" value="InterPro"/>
</dbReference>
<name>X1LH43_9ZZZZ</name>
<evidence type="ECO:0000256" key="1">
    <source>
        <dbReference type="ARBA" id="ARBA00004651"/>
    </source>
</evidence>
<feature type="non-terminal residue" evidence="9">
    <location>
        <position position="95"/>
    </location>
</feature>
<feature type="non-terminal residue" evidence="9">
    <location>
        <position position="1"/>
    </location>
</feature>
<accession>X1LH43</accession>
<evidence type="ECO:0000256" key="3">
    <source>
        <dbReference type="ARBA" id="ARBA00022679"/>
    </source>
</evidence>
<evidence type="ECO:0000313" key="9">
    <source>
        <dbReference type="EMBL" id="GAI01695.1"/>
    </source>
</evidence>
<dbReference type="InterPro" id="IPR003010">
    <property type="entry name" value="C-N_Hydrolase"/>
</dbReference>
<evidence type="ECO:0000256" key="2">
    <source>
        <dbReference type="ARBA" id="ARBA00022475"/>
    </source>
</evidence>
<dbReference type="PANTHER" id="PTHR38686:SF1">
    <property type="entry name" value="APOLIPOPROTEIN N-ACYLTRANSFERASE"/>
    <property type="match status" value="1"/>
</dbReference>
<reference evidence="9" key="1">
    <citation type="journal article" date="2014" name="Front. Microbiol.">
        <title>High frequency of phylogenetically diverse reductive dehalogenase-homologous genes in deep subseafloor sedimentary metagenomes.</title>
        <authorList>
            <person name="Kawai M."/>
            <person name="Futagami T."/>
            <person name="Toyoda A."/>
            <person name="Takaki Y."/>
            <person name="Nishi S."/>
            <person name="Hori S."/>
            <person name="Arai W."/>
            <person name="Tsubouchi T."/>
            <person name="Morono Y."/>
            <person name="Uchiyama I."/>
            <person name="Ito T."/>
            <person name="Fujiyama A."/>
            <person name="Inagaki F."/>
            <person name="Takami H."/>
        </authorList>
    </citation>
    <scope>NUCLEOTIDE SEQUENCE</scope>
    <source>
        <strain evidence="9">Expedition CK06-06</strain>
    </source>
</reference>